<dbReference type="InterPro" id="IPR036322">
    <property type="entry name" value="WD40_repeat_dom_sf"/>
</dbReference>
<evidence type="ECO:0000313" key="8">
    <source>
        <dbReference type="Proteomes" id="UP000724874"/>
    </source>
</evidence>
<evidence type="ECO:0000256" key="5">
    <source>
        <dbReference type="SAM" id="MobiDB-lite"/>
    </source>
</evidence>
<dbReference type="AlphaFoldDB" id="A0A9P5NNN9"/>
<keyword evidence="3" id="KW-0677">Repeat</keyword>
<evidence type="ECO:0000256" key="1">
    <source>
        <dbReference type="ARBA" id="ARBA00006445"/>
    </source>
</evidence>
<dbReference type="PROSITE" id="PS50294">
    <property type="entry name" value="WD_REPEATS_REGION"/>
    <property type="match status" value="1"/>
</dbReference>
<feature type="domain" description="CDC20/Fizzy WD40" evidence="6">
    <location>
        <begin position="155"/>
        <end position="496"/>
    </location>
</feature>
<dbReference type="EMBL" id="JADNYJ010000047">
    <property type="protein sequence ID" value="KAF8900415.1"/>
    <property type="molecule type" value="Genomic_DNA"/>
</dbReference>
<gene>
    <name evidence="7" type="ORF">CPB84DRAFT_1778872</name>
</gene>
<dbReference type="OrthoDB" id="10263272at2759"/>
<dbReference type="InterPro" id="IPR056150">
    <property type="entry name" value="WD40_CDC20-Fz"/>
</dbReference>
<dbReference type="InterPro" id="IPR033010">
    <property type="entry name" value="Cdc20/Fizzy"/>
</dbReference>
<dbReference type="Pfam" id="PF24807">
    <property type="entry name" value="WD40_CDC20-Fz"/>
    <property type="match status" value="1"/>
</dbReference>
<dbReference type="SMART" id="SM00320">
    <property type="entry name" value="WD40"/>
    <property type="match status" value="5"/>
</dbReference>
<proteinExistence type="inferred from homology"/>
<evidence type="ECO:0000259" key="6">
    <source>
        <dbReference type="Pfam" id="PF24807"/>
    </source>
</evidence>
<dbReference type="GO" id="GO:0005680">
    <property type="term" value="C:anaphase-promoting complex"/>
    <property type="evidence" value="ECO:0007669"/>
    <property type="project" value="TreeGrafter"/>
</dbReference>
<dbReference type="GO" id="GO:1905786">
    <property type="term" value="P:positive regulation of anaphase-promoting complex-dependent catabolic process"/>
    <property type="evidence" value="ECO:0007669"/>
    <property type="project" value="TreeGrafter"/>
</dbReference>
<protein>
    <submittedName>
        <fullName evidence="7">WD40-repeat-containing domain protein</fullName>
    </submittedName>
</protein>
<dbReference type="InterPro" id="IPR001680">
    <property type="entry name" value="WD40_rpt"/>
</dbReference>
<reference evidence="7" key="1">
    <citation type="submission" date="2020-11" db="EMBL/GenBank/DDBJ databases">
        <authorList>
            <consortium name="DOE Joint Genome Institute"/>
            <person name="Ahrendt S."/>
            <person name="Riley R."/>
            <person name="Andreopoulos W."/>
            <person name="LaButti K."/>
            <person name="Pangilinan J."/>
            <person name="Ruiz-duenas F.J."/>
            <person name="Barrasa J.M."/>
            <person name="Sanchez-Garcia M."/>
            <person name="Camarero S."/>
            <person name="Miyauchi S."/>
            <person name="Serrano A."/>
            <person name="Linde D."/>
            <person name="Babiker R."/>
            <person name="Drula E."/>
            <person name="Ayuso-Fernandez I."/>
            <person name="Pacheco R."/>
            <person name="Padilla G."/>
            <person name="Ferreira P."/>
            <person name="Barriuso J."/>
            <person name="Kellner H."/>
            <person name="Castanera R."/>
            <person name="Alfaro M."/>
            <person name="Ramirez L."/>
            <person name="Pisabarro A.G."/>
            <person name="Kuo A."/>
            <person name="Tritt A."/>
            <person name="Lipzen A."/>
            <person name="He G."/>
            <person name="Yan M."/>
            <person name="Ng V."/>
            <person name="Cullen D."/>
            <person name="Martin F."/>
            <person name="Rosso M.-N."/>
            <person name="Henrissat B."/>
            <person name="Hibbett D."/>
            <person name="Martinez A.T."/>
            <person name="Grigoriev I.V."/>
        </authorList>
    </citation>
    <scope>NUCLEOTIDE SEQUENCE</scope>
    <source>
        <strain evidence="7">AH 44721</strain>
    </source>
</reference>
<dbReference type="GO" id="GO:1990757">
    <property type="term" value="F:ubiquitin ligase activator activity"/>
    <property type="evidence" value="ECO:0007669"/>
    <property type="project" value="TreeGrafter"/>
</dbReference>
<dbReference type="PROSITE" id="PS50082">
    <property type="entry name" value="WD_REPEATS_2"/>
    <property type="match status" value="1"/>
</dbReference>
<accession>A0A9P5NNN9</accession>
<comment type="similarity">
    <text evidence="1">Belongs to the WD repeat CDC20/Fizzy family.</text>
</comment>
<keyword evidence="8" id="KW-1185">Reference proteome</keyword>
<feature type="repeat" description="WD" evidence="4">
    <location>
        <begin position="289"/>
        <end position="330"/>
    </location>
</feature>
<sequence>MDAPLVSNDYDCVYKTPHANHVQKRVHGSVTNLRSYKKRRISGASFDFAGGLDENAVPGNSAHSGGTIYIESSQSFSPLNITPRTRRISKQFGFVDERVLNFKDDTNLFTSKHNDDSTMTLLRRSASSLFYDTRPARPTSVTENLSKRRNSLIVLDSPGLSFDPEAYPITWSRQNLISVACYNDVYYQNLNNKSVSVLCSAVPPGRIGGIQWGDEKHENYLAMGTTSGLLQVWDAGAKGGRGVLQHTWRANDEGSFKSLSWNFDVLAAGTEDGRIILNDMRESRQSTSLQKHKSRVISLQWSTNRNHLASGDKDGVVHIWDQRMGKPLVPMSLKMRHKGSTKALAWCPWKPELLATGSAAPEGKIRIWNTSSMASHAPEPVHIIPLNTSVLSLQWSPHCKELLSTHGSSFAPLLSARKSTSASSHNGNNPTNTTEKRLTYTKTPLTNSITVHEYPSCKRLMTLTNAHAGAVTHSCLSPNGESIFTVCPHEETIKMWQVWSERPPVPKGESAFDKYVIR</sequence>
<organism evidence="7 8">
    <name type="scientific">Gymnopilus junonius</name>
    <name type="common">Spectacular rustgill mushroom</name>
    <name type="synonym">Gymnopilus spectabilis subsp. junonius</name>
    <dbReference type="NCBI Taxonomy" id="109634"/>
    <lineage>
        <taxon>Eukaryota</taxon>
        <taxon>Fungi</taxon>
        <taxon>Dikarya</taxon>
        <taxon>Basidiomycota</taxon>
        <taxon>Agaricomycotina</taxon>
        <taxon>Agaricomycetes</taxon>
        <taxon>Agaricomycetidae</taxon>
        <taxon>Agaricales</taxon>
        <taxon>Agaricineae</taxon>
        <taxon>Hymenogastraceae</taxon>
        <taxon>Gymnopilus</taxon>
    </lineage>
</organism>
<evidence type="ECO:0000313" key="7">
    <source>
        <dbReference type="EMBL" id="KAF8900415.1"/>
    </source>
</evidence>
<evidence type="ECO:0000256" key="4">
    <source>
        <dbReference type="PROSITE-ProRule" id="PRU00221"/>
    </source>
</evidence>
<feature type="region of interest" description="Disordered" evidence="5">
    <location>
        <begin position="417"/>
        <end position="438"/>
    </location>
</feature>
<keyword evidence="2 4" id="KW-0853">WD repeat</keyword>
<evidence type="ECO:0000256" key="2">
    <source>
        <dbReference type="ARBA" id="ARBA00022574"/>
    </source>
</evidence>
<dbReference type="GO" id="GO:0031145">
    <property type="term" value="P:anaphase-promoting complex-dependent catabolic process"/>
    <property type="evidence" value="ECO:0007669"/>
    <property type="project" value="TreeGrafter"/>
</dbReference>
<comment type="caution">
    <text evidence="7">The sequence shown here is derived from an EMBL/GenBank/DDBJ whole genome shotgun (WGS) entry which is preliminary data.</text>
</comment>
<dbReference type="Proteomes" id="UP000724874">
    <property type="component" value="Unassembled WGS sequence"/>
</dbReference>
<dbReference type="GO" id="GO:0010997">
    <property type="term" value="F:anaphase-promoting complex binding"/>
    <property type="evidence" value="ECO:0007669"/>
    <property type="project" value="InterPro"/>
</dbReference>
<dbReference type="SUPFAM" id="SSF50978">
    <property type="entry name" value="WD40 repeat-like"/>
    <property type="match status" value="1"/>
</dbReference>
<name>A0A9P5NNN9_GYMJU</name>
<dbReference type="InterPro" id="IPR015943">
    <property type="entry name" value="WD40/YVTN_repeat-like_dom_sf"/>
</dbReference>
<feature type="compositionally biased region" description="Polar residues" evidence="5">
    <location>
        <begin position="417"/>
        <end position="433"/>
    </location>
</feature>
<dbReference type="Gene3D" id="2.130.10.10">
    <property type="entry name" value="YVTN repeat-like/Quinoprotein amine dehydrogenase"/>
    <property type="match status" value="1"/>
</dbReference>
<dbReference type="PANTHER" id="PTHR19918">
    <property type="entry name" value="CELL DIVISION CYCLE 20 CDC20 FIZZY -RELATED"/>
    <property type="match status" value="1"/>
</dbReference>
<evidence type="ECO:0000256" key="3">
    <source>
        <dbReference type="ARBA" id="ARBA00022737"/>
    </source>
</evidence>